<gene>
    <name evidence="1" type="ORF">FHS03_000687</name>
</gene>
<dbReference type="Proteomes" id="UP000541535">
    <property type="component" value="Unassembled WGS sequence"/>
</dbReference>
<comment type="caution">
    <text evidence="1">The sequence shown here is derived from an EMBL/GenBank/DDBJ whole genome shotgun (WGS) entry which is preliminary data.</text>
</comment>
<organism evidence="1 2">
    <name type="scientific">Pseudoduganella violacea</name>
    <dbReference type="NCBI Taxonomy" id="1715466"/>
    <lineage>
        <taxon>Bacteria</taxon>
        <taxon>Pseudomonadati</taxon>
        <taxon>Pseudomonadota</taxon>
        <taxon>Betaproteobacteria</taxon>
        <taxon>Burkholderiales</taxon>
        <taxon>Oxalobacteraceae</taxon>
        <taxon>Telluria group</taxon>
        <taxon>Pseudoduganella</taxon>
    </lineage>
</organism>
<evidence type="ECO:0000313" key="2">
    <source>
        <dbReference type="Proteomes" id="UP000541535"/>
    </source>
</evidence>
<proteinExistence type="predicted"/>
<sequence>MTNTTIQLSAELQAAITKAAERAGITEHDYVLAAISEKLIWDSPDPDVHDEAERRWQQFLQTGMAIPHEEVIEYWERRLAGEQVPRPVARKIKA</sequence>
<dbReference type="AlphaFoldDB" id="A0A7W5B6Y2"/>
<name>A0A7W5B6Y2_9BURK</name>
<dbReference type="RefSeq" id="WP_183439637.1">
    <property type="nucleotide sequence ID" value="NZ_JACHXD010000002.1"/>
</dbReference>
<protein>
    <submittedName>
        <fullName evidence="1">Putative transcriptional regulator</fullName>
    </submittedName>
</protein>
<reference evidence="1 2" key="1">
    <citation type="submission" date="2020-08" db="EMBL/GenBank/DDBJ databases">
        <title>Genomic Encyclopedia of Type Strains, Phase III (KMG-III): the genomes of soil and plant-associated and newly described type strains.</title>
        <authorList>
            <person name="Whitman W."/>
        </authorList>
    </citation>
    <scope>NUCLEOTIDE SEQUENCE [LARGE SCALE GENOMIC DNA]</scope>
    <source>
        <strain evidence="1 2">CECT 8897</strain>
    </source>
</reference>
<evidence type="ECO:0000313" key="1">
    <source>
        <dbReference type="EMBL" id="MBB3117661.1"/>
    </source>
</evidence>
<dbReference type="EMBL" id="JACHXD010000002">
    <property type="protein sequence ID" value="MBB3117661.1"/>
    <property type="molecule type" value="Genomic_DNA"/>
</dbReference>
<keyword evidence="2" id="KW-1185">Reference proteome</keyword>
<accession>A0A7W5B6Y2</accession>